<evidence type="ECO:0000313" key="3">
    <source>
        <dbReference type="Proteomes" id="UP000574067"/>
    </source>
</evidence>
<dbReference type="PANTHER" id="PTHR42760">
    <property type="entry name" value="SHORT-CHAIN DEHYDROGENASES/REDUCTASES FAMILY MEMBER"/>
    <property type="match status" value="1"/>
</dbReference>
<protein>
    <submittedName>
        <fullName evidence="2">SDR family oxidoreductase</fullName>
    </submittedName>
</protein>
<dbReference type="GO" id="GO:0016616">
    <property type="term" value="F:oxidoreductase activity, acting on the CH-OH group of donors, NAD or NADP as acceptor"/>
    <property type="evidence" value="ECO:0007669"/>
    <property type="project" value="TreeGrafter"/>
</dbReference>
<sequence>MPTSLCRFTDHTVIVTGAGSGIGRGIAERFAEEGANVVLAGRTEEKLQAVAGAMDTARTLVQPCDVRDFAQVERLVAATLARFGGIDVLVNNAGIAPEGSVTDTSLEDWHDTLQTDLSGVFHGCKAALPHLMARRGCIINVASVSGLGADWALAAYNAAKGGVVNLTRSLAMDFGGRGVRVNAVCPSLTRSAMTEDMLKDEALMRRFMERLPLGRPAEPEDIAGVVAFLASDDARFVNGVNLPVDGGVTASNGQPPM</sequence>
<dbReference type="InterPro" id="IPR002347">
    <property type="entry name" value="SDR_fam"/>
</dbReference>
<organism evidence="2 3">
    <name type="scientific">Azohydromonas caseinilytica</name>
    <dbReference type="NCBI Taxonomy" id="2728836"/>
    <lineage>
        <taxon>Bacteria</taxon>
        <taxon>Pseudomonadati</taxon>
        <taxon>Pseudomonadota</taxon>
        <taxon>Betaproteobacteria</taxon>
        <taxon>Burkholderiales</taxon>
        <taxon>Sphaerotilaceae</taxon>
        <taxon>Azohydromonas</taxon>
    </lineage>
</organism>
<dbReference type="PRINTS" id="PR00081">
    <property type="entry name" value="GDHRDH"/>
</dbReference>
<dbReference type="Gene3D" id="3.40.50.720">
    <property type="entry name" value="NAD(P)-binding Rossmann-like Domain"/>
    <property type="match status" value="1"/>
</dbReference>
<accession>A0A848FH20</accession>
<dbReference type="InterPro" id="IPR036291">
    <property type="entry name" value="NAD(P)-bd_dom_sf"/>
</dbReference>
<dbReference type="NCBIfam" id="NF005559">
    <property type="entry name" value="PRK07231.1"/>
    <property type="match status" value="1"/>
</dbReference>
<keyword evidence="3" id="KW-1185">Reference proteome</keyword>
<dbReference type="GO" id="GO:0030497">
    <property type="term" value="P:fatty acid elongation"/>
    <property type="evidence" value="ECO:0007669"/>
    <property type="project" value="TreeGrafter"/>
</dbReference>
<comment type="similarity">
    <text evidence="1">Belongs to the short-chain dehydrogenases/reductases (SDR) family.</text>
</comment>
<dbReference type="EMBL" id="JABBFW010000015">
    <property type="protein sequence ID" value="NML17141.1"/>
    <property type="molecule type" value="Genomic_DNA"/>
</dbReference>
<reference evidence="2 3" key="1">
    <citation type="submission" date="2020-04" db="EMBL/GenBank/DDBJ databases">
        <title>Azohydromonas sp. isolated from soil.</title>
        <authorList>
            <person name="Dahal R.H."/>
        </authorList>
    </citation>
    <scope>NUCLEOTIDE SEQUENCE [LARGE SCALE GENOMIC DNA]</scope>
    <source>
        <strain evidence="2 3">G-1-1-14</strain>
    </source>
</reference>
<name>A0A848FH20_9BURK</name>
<dbReference type="CDD" id="cd05233">
    <property type="entry name" value="SDR_c"/>
    <property type="match status" value="1"/>
</dbReference>
<dbReference type="Proteomes" id="UP000574067">
    <property type="component" value="Unassembled WGS sequence"/>
</dbReference>
<dbReference type="RefSeq" id="WP_169162045.1">
    <property type="nucleotide sequence ID" value="NZ_JABBFW010000015.1"/>
</dbReference>
<dbReference type="PRINTS" id="PR00080">
    <property type="entry name" value="SDRFAMILY"/>
</dbReference>
<dbReference type="FunFam" id="3.40.50.720:FF:000084">
    <property type="entry name" value="Short-chain dehydrogenase reductase"/>
    <property type="match status" value="1"/>
</dbReference>
<evidence type="ECO:0000313" key="2">
    <source>
        <dbReference type="EMBL" id="NML17141.1"/>
    </source>
</evidence>
<dbReference type="PANTHER" id="PTHR42760:SF40">
    <property type="entry name" value="3-OXOACYL-[ACYL-CARRIER-PROTEIN] REDUCTASE, CHLOROPLASTIC"/>
    <property type="match status" value="1"/>
</dbReference>
<dbReference type="InterPro" id="IPR020904">
    <property type="entry name" value="Sc_DH/Rdtase_CS"/>
</dbReference>
<dbReference type="SUPFAM" id="SSF51735">
    <property type="entry name" value="NAD(P)-binding Rossmann-fold domains"/>
    <property type="match status" value="1"/>
</dbReference>
<dbReference type="PROSITE" id="PS00061">
    <property type="entry name" value="ADH_SHORT"/>
    <property type="match status" value="1"/>
</dbReference>
<gene>
    <name evidence="2" type="ORF">HHL10_19380</name>
</gene>
<dbReference type="AlphaFoldDB" id="A0A848FH20"/>
<dbReference type="Pfam" id="PF13561">
    <property type="entry name" value="adh_short_C2"/>
    <property type="match status" value="1"/>
</dbReference>
<comment type="caution">
    <text evidence="2">The sequence shown here is derived from an EMBL/GenBank/DDBJ whole genome shotgun (WGS) entry which is preliminary data.</text>
</comment>
<evidence type="ECO:0000256" key="1">
    <source>
        <dbReference type="ARBA" id="ARBA00006484"/>
    </source>
</evidence>
<proteinExistence type="inferred from homology"/>